<keyword evidence="1" id="KW-0732">Signal</keyword>
<evidence type="ECO:0000313" key="3">
    <source>
        <dbReference type="Proteomes" id="UP000295096"/>
    </source>
</evidence>
<sequence>MLRTTSFFRLAIIAALTAAPAVVHAQAPVDGSQMPMNLGGGVVGGGGATLSGGADDMTITYSQRGAGGGASYEQPGRIGIFAGNSGGNPSFTYTAPSSVEAGREAWLQGGGDDAQVLYIAPRRR</sequence>
<dbReference type="AlphaFoldDB" id="A0A4V3AA90"/>
<protein>
    <submittedName>
        <fullName evidence="2">Uncharacterized protein</fullName>
    </submittedName>
</protein>
<gene>
    <name evidence="2" type="ORF">E2C06_13460</name>
</gene>
<comment type="caution">
    <text evidence="2">The sequence shown here is derived from an EMBL/GenBank/DDBJ whole genome shotgun (WGS) entry which is preliminary data.</text>
</comment>
<name>A0A4V3AA90_9PROT</name>
<dbReference type="Proteomes" id="UP000295096">
    <property type="component" value="Unassembled WGS sequence"/>
</dbReference>
<organism evidence="2 3">
    <name type="scientific">Dankookia rubra</name>
    <dbReference type="NCBI Taxonomy" id="1442381"/>
    <lineage>
        <taxon>Bacteria</taxon>
        <taxon>Pseudomonadati</taxon>
        <taxon>Pseudomonadota</taxon>
        <taxon>Alphaproteobacteria</taxon>
        <taxon>Acetobacterales</taxon>
        <taxon>Roseomonadaceae</taxon>
        <taxon>Dankookia</taxon>
    </lineage>
</organism>
<dbReference type="OrthoDB" id="9936399at2"/>
<keyword evidence="3" id="KW-1185">Reference proteome</keyword>
<reference evidence="2 3" key="1">
    <citation type="journal article" date="2016" name="J. Microbiol.">
        <title>Dankookia rubra gen. nov., sp. nov., an alphaproteobacterium isolated from sediment of a shallow stream.</title>
        <authorList>
            <person name="Kim W.H."/>
            <person name="Kim D.H."/>
            <person name="Kang K."/>
            <person name="Ahn T.Y."/>
        </authorList>
    </citation>
    <scope>NUCLEOTIDE SEQUENCE [LARGE SCALE GENOMIC DNA]</scope>
    <source>
        <strain evidence="2 3">JCM30602</strain>
    </source>
</reference>
<feature type="chain" id="PRO_5020582237" evidence="1">
    <location>
        <begin position="26"/>
        <end position="124"/>
    </location>
</feature>
<feature type="signal peptide" evidence="1">
    <location>
        <begin position="1"/>
        <end position="25"/>
    </location>
</feature>
<evidence type="ECO:0000313" key="2">
    <source>
        <dbReference type="EMBL" id="TDH62175.1"/>
    </source>
</evidence>
<proteinExistence type="predicted"/>
<accession>A0A4V3AA90</accession>
<dbReference type="EMBL" id="SMSJ01000014">
    <property type="protein sequence ID" value="TDH62175.1"/>
    <property type="molecule type" value="Genomic_DNA"/>
</dbReference>
<dbReference type="RefSeq" id="WP_133289115.1">
    <property type="nucleotide sequence ID" value="NZ_SMSJ01000014.1"/>
</dbReference>
<evidence type="ECO:0000256" key="1">
    <source>
        <dbReference type="SAM" id="SignalP"/>
    </source>
</evidence>